<sequence>MHISDKKCSDEFSPHNSSSFADSPPQVQMAFPARWRELTKLGWKSSKPSGLSNDYTYIMPGKRKRGGVRGQDYFIGEEELMKFLDRMDLGKKKRVYHVLGFSTDIVCLALTELARNRTSTMQVGSPSPSPLKPASAQPHAKERTMIVQAKPHQSEGEDKSNAARPDEATQPVAASQNDGRITEGVHTGFGSILTCICSSSDNDSDSSGIAAPGAAIGEEQPRAQDIDEMKEDSPIADPGLANLYTHDK</sequence>
<dbReference type="EMBL" id="BSXT01001237">
    <property type="protein sequence ID" value="GMF40304.1"/>
    <property type="molecule type" value="Genomic_DNA"/>
</dbReference>
<gene>
    <name evidence="2" type="ORF">Pfra01_001232000</name>
</gene>
<organism evidence="2 3">
    <name type="scientific">Phytophthora fragariaefolia</name>
    <dbReference type="NCBI Taxonomy" id="1490495"/>
    <lineage>
        <taxon>Eukaryota</taxon>
        <taxon>Sar</taxon>
        <taxon>Stramenopiles</taxon>
        <taxon>Oomycota</taxon>
        <taxon>Peronosporomycetes</taxon>
        <taxon>Peronosporales</taxon>
        <taxon>Peronosporaceae</taxon>
        <taxon>Phytophthora</taxon>
    </lineage>
</organism>
<dbReference type="PANTHER" id="PTHR37069:SF2">
    <property type="entry name" value="PIGGYBAC TRANSPOSABLE ELEMENT-DERIVED PROTEIN DOMAIN-CONTAINING PROTEIN"/>
    <property type="match status" value="1"/>
</dbReference>
<comment type="caution">
    <text evidence="2">The sequence shown here is derived from an EMBL/GenBank/DDBJ whole genome shotgun (WGS) entry which is preliminary data.</text>
</comment>
<proteinExistence type="predicted"/>
<reference evidence="2" key="1">
    <citation type="submission" date="2023-04" db="EMBL/GenBank/DDBJ databases">
        <title>Phytophthora fragariaefolia NBRC 109709.</title>
        <authorList>
            <person name="Ichikawa N."/>
            <person name="Sato H."/>
            <person name="Tonouchi N."/>
        </authorList>
    </citation>
    <scope>NUCLEOTIDE SEQUENCE</scope>
    <source>
        <strain evidence="2">NBRC 109709</strain>
    </source>
</reference>
<evidence type="ECO:0000313" key="2">
    <source>
        <dbReference type="EMBL" id="GMF40304.1"/>
    </source>
</evidence>
<feature type="region of interest" description="Disordered" evidence="1">
    <location>
        <begin position="200"/>
        <end position="248"/>
    </location>
</feature>
<name>A0A9W6XK65_9STRA</name>
<keyword evidence="3" id="KW-1185">Reference proteome</keyword>
<feature type="region of interest" description="Disordered" evidence="1">
    <location>
        <begin position="119"/>
        <end position="181"/>
    </location>
</feature>
<feature type="compositionally biased region" description="Basic and acidic residues" evidence="1">
    <location>
        <begin position="152"/>
        <end position="167"/>
    </location>
</feature>
<dbReference type="AlphaFoldDB" id="A0A9W6XK65"/>
<feature type="region of interest" description="Disordered" evidence="1">
    <location>
        <begin position="1"/>
        <end position="25"/>
    </location>
</feature>
<accession>A0A9W6XK65</accession>
<feature type="compositionally biased region" description="Basic and acidic residues" evidence="1">
    <location>
        <begin position="219"/>
        <end position="233"/>
    </location>
</feature>
<evidence type="ECO:0000313" key="3">
    <source>
        <dbReference type="Proteomes" id="UP001165121"/>
    </source>
</evidence>
<dbReference type="Proteomes" id="UP001165121">
    <property type="component" value="Unassembled WGS sequence"/>
</dbReference>
<feature type="compositionally biased region" description="Low complexity" evidence="1">
    <location>
        <begin position="200"/>
        <end position="217"/>
    </location>
</feature>
<evidence type="ECO:0000256" key="1">
    <source>
        <dbReference type="SAM" id="MobiDB-lite"/>
    </source>
</evidence>
<dbReference type="OrthoDB" id="113522at2759"/>
<dbReference type="PANTHER" id="PTHR37069">
    <property type="entry name" value="DDE_TNP_1_7 DOMAIN-CONTAINING PROTEIN"/>
    <property type="match status" value="1"/>
</dbReference>
<feature type="compositionally biased region" description="Basic and acidic residues" evidence="1">
    <location>
        <begin position="1"/>
        <end position="13"/>
    </location>
</feature>
<protein>
    <submittedName>
        <fullName evidence="2">Unnamed protein product</fullName>
    </submittedName>
</protein>